<dbReference type="PANTHER" id="PTHR10880:SF15">
    <property type="entry name" value="MSL COMPLEX SUBUNIT 3"/>
    <property type="match status" value="1"/>
</dbReference>
<evidence type="ECO:0000313" key="10">
    <source>
        <dbReference type="Proteomes" id="UP001358417"/>
    </source>
</evidence>
<comment type="caution">
    <text evidence="9">The sequence shown here is derived from an EMBL/GenBank/DDBJ whole genome shotgun (WGS) entry which is preliminary data.</text>
</comment>
<dbReference type="SUPFAM" id="SSF57701">
    <property type="entry name" value="Zn2/Cys6 DNA-binding domain"/>
    <property type="match status" value="1"/>
</dbReference>
<dbReference type="RefSeq" id="XP_064703380.1">
    <property type="nucleotide sequence ID" value="XM_064849625.1"/>
</dbReference>
<feature type="region of interest" description="Disordered" evidence="7">
    <location>
        <begin position="389"/>
        <end position="430"/>
    </location>
</feature>
<dbReference type="InterPro" id="IPR008676">
    <property type="entry name" value="MRG"/>
</dbReference>
<dbReference type="Proteomes" id="UP001358417">
    <property type="component" value="Unassembled WGS sequence"/>
</dbReference>
<dbReference type="Gene3D" id="1.10.274.30">
    <property type="entry name" value="MRG domain"/>
    <property type="match status" value="1"/>
</dbReference>
<evidence type="ECO:0000313" key="9">
    <source>
        <dbReference type="EMBL" id="KAK5047874.1"/>
    </source>
</evidence>
<dbReference type="Gene3D" id="4.10.240.10">
    <property type="entry name" value="Zn(2)-C6 fungal-type DNA-binding domain"/>
    <property type="match status" value="1"/>
</dbReference>
<dbReference type="PROSITE" id="PS51640">
    <property type="entry name" value="MRG"/>
    <property type="match status" value="1"/>
</dbReference>
<sequence length="642" mass="72207">MDPIKRDDAFWTPQRQDQMKNESIQQILDRPAPPDEPEHFSKATARERPKHHFASLMGGTTVQEKQAMEEELKEAGGGTRDDDLNSGIVTAGVDEDPHVIDPPGSGGPFDALKFPKRLIQQLNRDDGDTLVKWGTRALLEIPDRLMAEIHPRILAKMPFSVLINQNRAIQDKLPADHTLFEQKSQLEQGEVTRRSSTRESGAKTWRNIPSTADLNEAEKSIMAPAQAISNARFTTGSRHEDGEFPRRIALPRTRRSKNSQTAESSNTGEAESSTSISSSTRSRLTPSNSTFSVPSPLADSTQLSVSGNNPRGGNTSTSMAVEKPVEDQGPCTTCSTMGVKCNRAKPECFWCRHAGYECSFKLLSSQTARSLFEDSITEAARKMNLNTDTAHLNLGPDTEVPKNLRPKPTYGKGRDVEKKGNRKRNAKQLGRTQLFDRDGNFIYDRENKSTYTDPSAQEENYHNRPSIRISVPDHLKNLLVDDWENVTKSMLLVPLPSQAPANFILDEYFNEEKTNRRLGSVEADILEEFCTGLKVYFEKSIGKILLYRFERPQLNEVRKLWESGKYKEWDGKGPGDCYGAEHLTRMIINLPEMIAQTNMDTESVSRLKSELSKFSTWLSRNSGRIFCAKYEKPSAEYIESAR</sequence>
<feature type="compositionally biased region" description="Polar residues" evidence="7">
    <location>
        <begin position="298"/>
        <end position="319"/>
    </location>
</feature>
<keyword evidence="4" id="KW-0238">DNA-binding</keyword>
<evidence type="ECO:0000256" key="1">
    <source>
        <dbReference type="ARBA" id="ARBA00004123"/>
    </source>
</evidence>
<dbReference type="EMBL" id="JAVRRD010000023">
    <property type="protein sequence ID" value="KAK5047874.1"/>
    <property type="molecule type" value="Genomic_DNA"/>
</dbReference>
<organism evidence="9 10">
    <name type="scientific">Exophiala bonariae</name>
    <dbReference type="NCBI Taxonomy" id="1690606"/>
    <lineage>
        <taxon>Eukaryota</taxon>
        <taxon>Fungi</taxon>
        <taxon>Dikarya</taxon>
        <taxon>Ascomycota</taxon>
        <taxon>Pezizomycotina</taxon>
        <taxon>Eurotiomycetes</taxon>
        <taxon>Chaetothyriomycetidae</taxon>
        <taxon>Chaetothyriales</taxon>
        <taxon>Herpotrichiellaceae</taxon>
        <taxon>Exophiala</taxon>
    </lineage>
</organism>
<dbReference type="Pfam" id="PF05712">
    <property type="entry name" value="MRG"/>
    <property type="match status" value="1"/>
</dbReference>
<name>A0AAV9N252_9EURO</name>
<evidence type="ECO:0000256" key="7">
    <source>
        <dbReference type="SAM" id="MobiDB-lite"/>
    </source>
</evidence>
<protein>
    <recommendedName>
        <fullName evidence="8">Zn(2)-C6 fungal-type domain-containing protein</fullName>
    </recommendedName>
</protein>
<feature type="compositionally biased region" description="Basic and acidic residues" evidence="7">
    <location>
        <begin position="190"/>
        <end position="201"/>
    </location>
</feature>
<feature type="compositionally biased region" description="Polar residues" evidence="7">
    <location>
        <begin position="258"/>
        <end position="271"/>
    </location>
</feature>
<reference evidence="9 10" key="1">
    <citation type="submission" date="2023-08" db="EMBL/GenBank/DDBJ databases">
        <title>Black Yeasts Isolated from many extreme environments.</title>
        <authorList>
            <person name="Coleine C."/>
            <person name="Stajich J.E."/>
            <person name="Selbmann L."/>
        </authorList>
    </citation>
    <scope>NUCLEOTIDE SEQUENCE [LARGE SCALE GENOMIC DNA]</scope>
    <source>
        <strain evidence="9 10">CCFEE 5792</strain>
    </source>
</reference>
<gene>
    <name evidence="9" type="ORF">LTR84_006062</name>
</gene>
<keyword evidence="2" id="KW-0156">Chromatin regulator</keyword>
<dbReference type="CDD" id="cd00067">
    <property type="entry name" value="GAL4"/>
    <property type="match status" value="1"/>
</dbReference>
<keyword evidence="6" id="KW-0539">Nucleus</keyword>
<dbReference type="GO" id="GO:0003677">
    <property type="term" value="F:DNA binding"/>
    <property type="evidence" value="ECO:0007669"/>
    <property type="project" value="UniProtKB-KW"/>
</dbReference>
<feature type="compositionally biased region" description="Basic and acidic residues" evidence="7">
    <location>
        <begin position="66"/>
        <end position="83"/>
    </location>
</feature>
<evidence type="ECO:0000256" key="5">
    <source>
        <dbReference type="ARBA" id="ARBA00023163"/>
    </source>
</evidence>
<dbReference type="InterPro" id="IPR038217">
    <property type="entry name" value="MRG_C_sf"/>
</dbReference>
<dbReference type="GO" id="GO:0000981">
    <property type="term" value="F:DNA-binding transcription factor activity, RNA polymerase II-specific"/>
    <property type="evidence" value="ECO:0007669"/>
    <property type="project" value="InterPro"/>
</dbReference>
<evidence type="ECO:0000259" key="8">
    <source>
        <dbReference type="PROSITE" id="PS50048"/>
    </source>
</evidence>
<feature type="domain" description="Zn(2)-C6 fungal-type" evidence="8">
    <location>
        <begin position="330"/>
        <end position="360"/>
    </location>
</feature>
<dbReference type="GeneID" id="89974235"/>
<dbReference type="GO" id="GO:0006325">
    <property type="term" value="P:chromatin organization"/>
    <property type="evidence" value="ECO:0007669"/>
    <property type="project" value="UniProtKB-KW"/>
</dbReference>
<feature type="compositionally biased region" description="Polar residues" evidence="7">
    <location>
        <begin position="13"/>
        <end position="26"/>
    </location>
</feature>
<dbReference type="AlphaFoldDB" id="A0AAV9N252"/>
<keyword evidence="3" id="KW-0805">Transcription regulation</keyword>
<dbReference type="InterPro" id="IPR026541">
    <property type="entry name" value="MRG_dom"/>
</dbReference>
<evidence type="ECO:0000256" key="3">
    <source>
        <dbReference type="ARBA" id="ARBA00023015"/>
    </source>
</evidence>
<dbReference type="PANTHER" id="PTHR10880">
    <property type="entry name" value="MORTALITY FACTOR 4-LIKE PROTEIN"/>
    <property type="match status" value="1"/>
</dbReference>
<dbReference type="GO" id="GO:0035267">
    <property type="term" value="C:NuA4 histone acetyltransferase complex"/>
    <property type="evidence" value="ECO:0007669"/>
    <property type="project" value="TreeGrafter"/>
</dbReference>
<dbReference type="InterPro" id="IPR036864">
    <property type="entry name" value="Zn2-C6_fun-type_DNA-bd_sf"/>
</dbReference>
<dbReference type="GO" id="GO:0032221">
    <property type="term" value="C:Rpd3S complex"/>
    <property type="evidence" value="ECO:0007669"/>
    <property type="project" value="TreeGrafter"/>
</dbReference>
<evidence type="ECO:0000256" key="2">
    <source>
        <dbReference type="ARBA" id="ARBA00022853"/>
    </source>
</evidence>
<keyword evidence="10" id="KW-1185">Reference proteome</keyword>
<feature type="compositionally biased region" description="Basic and acidic residues" evidence="7">
    <location>
        <begin position="32"/>
        <end position="47"/>
    </location>
</feature>
<keyword evidence="5" id="KW-0804">Transcription</keyword>
<evidence type="ECO:0000256" key="6">
    <source>
        <dbReference type="ARBA" id="ARBA00023242"/>
    </source>
</evidence>
<accession>A0AAV9N252</accession>
<dbReference type="InterPro" id="IPR001138">
    <property type="entry name" value="Zn2Cys6_DnaBD"/>
</dbReference>
<proteinExistence type="predicted"/>
<dbReference type="Pfam" id="PF00172">
    <property type="entry name" value="Zn_clus"/>
    <property type="match status" value="1"/>
</dbReference>
<evidence type="ECO:0000256" key="4">
    <source>
        <dbReference type="ARBA" id="ARBA00023125"/>
    </source>
</evidence>
<comment type="subcellular location">
    <subcellularLocation>
        <location evidence="1">Nucleus</location>
    </subcellularLocation>
</comment>
<feature type="region of interest" description="Disordered" evidence="7">
    <location>
        <begin position="232"/>
        <end position="329"/>
    </location>
</feature>
<feature type="region of interest" description="Disordered" evidence="7">
    <location>
        <begin position="180"/>
        <end position="215"/>
    </location>
</feature>
<feature type="region of interest" description="Disordered" evidence="7">
    <location>
        <begin position="1"/>
        <end position="86"/>
    </location>
</feature>
<dbReference type="PROSITE" id="PS50048">
    <property type="entry name" value="ZN2_CY6_FUNGAL_2"/>
    <property type="match status" value="1"/>
</dbReference>
<feature type="compositionally biased region" description="Low complexity" evidence="7">
    <location>
        <begin position="272"/>
        <end position="290"/>
    </location>
</feature>
<feature type="compositionally biased region" description="Basic and acidic residues" evidence="7">
    <location>
        <begin position="237"/>
        <end position="246"/>
    </location>
</feature>
<dbReference type="GO" id="GO:0008270">
    <property type="term" value="F:zinc ion binding"/>
    <property type="evidence" value="ECO:0007669"/>
    <property type="project" value="InterPro"/>
</dbReference>